<comment type="similarity">
    <text evidence="2">Belongs to the NAD(P)-dependent epimerase/dehydratase family. Dihydroflavonol-4-reductase subfamily.</text>
</comment>
<dbReference type="GO" id="GO:0008204">
    <property type="term" value="P:ergosterol metabolic process"/>
    <property type="evidence" value="ECO:0007669"/>
    <property type="project" value="EnsemblFungi"/>
</dbReference>
<organism evidence="5">
    <name type="scientific">Vanderwaltozyma polyspora (strain ATCC 22028 / DSM 70294 / BCRC 21397 / CBS 2163 / NBRC 10782 / NRRL Y-8283 / UCD 57-17)</name>
    <name type="common">Kluyveromyces polysporus</name>
    <dbReference type="NCBI Taxonomy" id="436907"/>
    <lineage>
        <taxon>Eukaryota</taxon>
        <taxon>Fungi</taxon>
        <taxon>Dikarya</taxon>
        <taxon>Ascomycota</taxon>
        <taxon>Saccharomycotina</taxon>
        <taxon>Saccharomycetes</taxon>
        <taxon>Saccharomycetales</taxon>
        <taxon>Saccharomycetaceae</taxon>
        <taxon>Vanderwaltozyma</taxon>
    </lineage>
</organism>
<evidence type="ECO:0000313" key="4">
    <source>
        <dbReference type="EMBL" id="EDO15092.1"/>
    </source>
</evidence>
<reference evidence="4 5" key="1">
    <citation type="journal article" date="2007" name="Proc. Natl. Acad. Sci. U.S.A.">
        <title>Independent sorting-out of thousands of duplicated gene pairs in two yeast species descended from a whole-genome duplication.</title>
        <authorList>
            <person name="Scannell D.R."/>
            <person name="Frank A.C."/>
            <person name="Conant G.C."/>
            <person name="Byrne K.P."/>
            <person name="Woolfit M."/>
            <person name="Wolfe K.H."/>
        </authorList>
    </citation>
    <scope>NUCLEOTIDE SEQUENCE [LARGE SCALE GENOMIC DNA]</scope>
    <source>
        <strain evidence="5">ATCC 22028 / DSM 70294 / BCRC 21397 / CBS 2163 / NBRC 10782 / NRRL Y-8283 / UCD 57-17</strain>
    </source>
</reference>
<dbReference type="InterPro" id="IPR001509">
    <property type="entry name" value="Epimerase_deHydtase"/>
</dbReference>
<dbReference type="OMA" id="IGREFRF"/>
<dbReference type="OrthoDB" id="2735536at2759"/>
<dbReference type="PhylomeDB" id="A7TRL9"/>
<dbReference type="InParanoid" id="A7TRL9"/>
<dbReference type="PANTHER" id="PTHR10366:SF844">
    <property type="entry name" value="NADPH-DEPENDENT METHYLGLYOXAL REDUCTASE GRE2"/>
    <property type="match status" value="1"/>
</dbReference>
<dbReference type="EMBL" id="DS480482">
    <property type="protein sequence ID" value="EDO15092.1"/>
    <property type="molecule type" value="Genomic_DNA"/>
</dbReference>
<dbReference type="PANTHER" id="PTHR10366">
    <property type="entry name" value="NAD DEPENDENT EPIMERASE/DEHYDRATASE"/>
    <property type="match status" value="1"/>
</dbReference>
<evidence type="ECO:0000256" key="2">
    <source>
        <dbReference type="ARBA" id="ARBA00023445"/>
    </source>
</evidence>
<dbReference type="FunCoup" id="A7TRL9">
    <property type="interactions" value="249"/>
</dbReference>
<gene>
    <name evidence="4" type="ORF">Kpol_416p7</name>
</gene>
<dbReference type="GeneID" id="5543136"/>
<dbReference type="InterPro" id="IPR050425">
    <property type="entry name" value="NAD(P)_dehydrat-like"/>
</dbReference>
<dbReference type="GO" id="GO:0005737">
    <property type="term" value="C:cytoplasm"/>
    <property type="evidence" value="ECO:0007669"/>
    <property type="project" value="EnsemblFungi"/>
</dbReference>
<dbReference type="eggNOG" id="KOG1502">
    <property type="taxonomic scope" value="Eukaryota"/>
</dbReference>
<feature type="domain" description="NAD-dependent epimerase/dehydratase" evidence="3">
    <location>
        <begin position="3"/>
        <end position="257"/>
    </location>
</feature>
<dbReference type="Gene3D" id="3.40.50.720">
    <property type="entry name" value="NAD(P)-binding Rossmann-like Domain"/>
    <property type="match status" value="1"/>
</dbReference>
<dbReference type="Pfam" id="PF01370">
    <property type="entry name" value="Epimerase"/>
    <property type="match status" value="1"/>
</dbReference>
<dbReference type="GO" id="GO:0043892">
    <property type="term" value="F:methylglyoxal reductase (NADPH) activity"/>
    <property type="evidence" value="ECO:0007669"/>
    <property type="project" value="EnsemblFungi"/>
</dbReference>
<protein>
    <recommendedName>
        <fullName evidence="3">NAD-dependent epimerase/dehydratase domain-containing protein</fullName>
    </recommendedName>
</protein>
<dbReference type="GO" id="GO:0005634">
    <property type="term" value="C:nucleus"/>
    <property type="evidence" value="ECO:0007669"/>
    <property type="project" value="EnsemblFungi"/>
</dbReference>
<dbReference type="Proteomes" id="UP000000267">
    <property type="component" value="Unassembled WGS sequence"/>
</dbReference>
<dbReference type="STRING" id="436907.A7TRL9"/>
<dbReference type="InterPro" id="IPR036291">
    <property type="entry name" value="NAD(P)-bd_dom_sf"/>
</dbReference>
<dbReference type="RefSeq" id="XP_001642950.1">
    <property type="nucleotide sequence ID" value="XM_001642900.1"/>
</dbReference>
<dbReference type="CDD" id="cd05227">
    <property type="entry name" value="AR_SDR_e"/>
    <property type="match status" value="1"/>
</dbReference>
<dbReference type="HOGENOM" id="CLU_007383_9_2_1"/>
<dbReference type="GO" id="GO:0046568">
    <property type="term" value="F:3-methylbutanal reductase [NAD(P)H] activity"/>
    <property type="evidence" value="ECO:0007669"/>
    <property type="project" value="EnsemblFungi"/>
</dbReference>
<keyword evidence="5" id="KW-1185">Reference proteome</keyword>
<dbReference type="FunFam" id="3.40.50.720:FF:000191">
    <property type="entry name" value="Methylglyoxal reductase (NADPH-dependent)"/>
    <property type="match status" value="1"/>
</dbReference>
<proteinExistence type="inferred from homology"/>
<evidence type="ECO:0000256" key="1">
    <source>
        <dbReference type="ARBA" id="ARBA00023002"/>
    </source>
</evidence>
<accession>A7TRL9</accession>
<evidence type="ECO:0000313" key="5">
    <source>
        <dbReference type="Proteomes" id="UP000000267"/>
    </source>
</evidence>
<dbReference type="GO" id="GO:0030447">
    <property type="term" value="P:filamentous growth"/>
    <property type="evidence" value="ECO:0007669"/>
    <property type="project" value="EnsemblFungi"/>
</dbReference>
<dbReference type="AlphaFoldDB" id="A7TRL9"/>
<dbReference type="SUPFAM" id="SSF51735">
    <property type="entry name" value="NAD(P)-binding Rossmann-fold domains"/>
    <property type="match status" value="1"/>
</dbReference>
<evidence type="ECO:0000259" key="3">
    <source>
        <dbReference type="Pfam" id="PF01370"/>
    </source>
</evidence>
<dbReference type="KEGG" id="vpo:Kpol_416p7"/>
<keyword evidence="1" id="KW-0560">Oxidoreductase</keyword>
<sequence length="343" mass="38345">MSVLISGATGFIAQHIVGDLLDQNYKVIGTARSQGKIDKLIKQFGNNPNFQMEIVEDISKLDAFDAVFQKHGKDIKYVLHTASPFHFNTTEYEKDLLIPAANGTKGILESIKKYAAKTVERVVVTSSFAAIMDFATYNDGKTIFTEESWNPVTWEGAQANAVEAYCGSKKFAEKTAWDFLKENEGQVSFKLSTVNPVFVFGPQKFLEDAKGTLNTSCEFVNQMIHAKPTDEVTTTRDGEYIDVRDVAKAHILAMQEDKLIGKRLLMQNGPFTKQDIVNILNDKFPKLKGSIPKSNSNTDIQKATFFNNVNSDVTKNLLGFKLRTLEETIYDTAEQILKNEAQL</sequence>
<name>A7TRL9_VANPO</name>